<evidence type="ECO:0000313" key="6">
    <source>
        <dbReference type="Proteomes" id="UP001321786"/>
    </source>
</evidence>
<feature type="coiled-coil region" evidence="4">
    <location>
        <begin position="793"/>
        <end position="875"/>
    </location>
</feature>
<keyword evidence="6" id="KW-1185">Reference proteome</keyword>
<dbReference type="EMBL" id="AP028654">
    <property type="protein sequence ID" value="BEP28224.1"/>
    <property type="molecule type" value="Genomic_DNA"/>
</dbReference>
<accession>A0AAU9E1A0</accession>
<dbReference type="AlphaFoldDB" id="A0AAU9E1A0"/>
<dbReference type="Pfam" id="PF13558">
    <property type="entry name" value="SbcC_Walker_B"/>
    <property type="match status" value="1"/>
</dbReference>
<dbReference type="PANTHER" id="PTHR32114:SF2">
    <property type="entry name" value="ABC TRANSPORTER ABCH.3"/>
    <property type="match status" value="1"/>
</dbReference>
<feature type="coiled-coil region" evidence="4">
    <location>
        <begin position="431"/>
        <end position="511"/>
    </location>
</feature>
<feature type="coiled-coil region" evidence="4">
    <location>
        <begin position="612"/>
        <end position="646"/>
    </location>
</feature>
<feature type="coiled-coil region" evidence="4">
    <location>
        <begin position="543"/>
        <end position="570"/>
    </location>
</feature>
<evidence type="ECO:0000256" key="1">
    <source>
        <dbReference type="ARBA" id="ARBA00006930"/>
    </source>
</evidence>
<keyword evidence="4" id="KW-0175">Coiled coil</keyword>
<evidence type="ECO:0000256" key="4">
    <source>
        <dbReference type="SAM" id="Coils"/>
    </source>
</evidence>
<proteinExistence type="inferred from homology"/>
<dbReference type="GO" id="GO:0016887">
    <property type="term" value="F:ATP hydrolysis activity"/>
    <property type="evidence" value="ECO:0007669"/>
    <property type="project" value="InterPro"/>
</dbReference>
<feature type="coiled-coil region" evidence="4">
    <location>
        <begin position="216"/>
        <end position="260"/>
    </location>
</feature>
<evidence type="ECO:0000256" key="2">
    <source>
        <dbReference type="ARBA" id="ARBA00011322"/>
    </source>
</evidence>
<feature type="coiled-coil region" evidence="4">
    <location>
        <begin position="297"/>
        <end position="404"/>
    </location>
</feature>
<reference evidence="5 6" key="1">
    <citation type="submission" date="2023-08" db="EMBL/GenBank/DDBJ databases">
        <title>Helicovermis profunda gen. nov., sp. nov., a novel mesophilic, fermentative bacterium within the Bacillota from a deep-sea hydrothermal vent chimney.</title>
        <authorList>
            <person name="Miyazaki U."/>
            <person name="Mizutani D."/>
            <person name="Hashimoto Y."/>
            <person name="Tame A."/>
            <person name="Sawayama S."/>
            <person name="Miyazaki J."/>
            <person name="Takai K."/>
            <person name="Nakagawa S."/>
        </authorList>
    </citation>
    <scope>NUCLEOTIDE SEQUENCE [LARGE SCALE GENOMIC DNA]</scope>
    <source>
        <strain evidence="5 6">S502</strain>
    </source>
</reference>
<sequence length="1187" mass="137922">MKPIFLKLAGLNSYIEEESVDFEKLSSRGLFGIFGTTGSGKSTILDAITISLFGTNAIARSTKEFINTDVSHMKLYFKFELNTSSGRCIFEINRSFKRSKSGVINDMARFTKKSINGELIEIREGASDVNEIVVSEIGLKPDDFMKSVVLPQGKFSDFLNMSGKDKRNMLERLLNLGEFGSELSNKVRLKKNKLTKELDVLKGQLSVFNIEEFEKLDQYTLKNAQLKKEEESLQTLIEKLEKEKLEKKELFKKREEFNKVSETLSKLSLEKKDMEVKKDLVLKYEEAIKIYPYKKDLDKLNEDIISVKKSLENKSKEKEKILKSYNENKIKFENIENEKNTELPKLDIEIEKLKENIILEKRTNELEIEIKNLRENYSKINKKREELSIEYEKLNKELFENKSKKESINISKEENYVSSEFRVFINKLYELKTEKLKLENLNKNIIEKEEYSSKALQELEKNLSESGKNLDKMALELENNIKEEIEIKDNIENIKIEISKINEDIVKINSKIPYIKERLENKDLLVKEIKDFKNKKVLGNERLLSYEKEKEILLDKIKMYEEDVNRVRVNNVLEVLSHKLTENNECPLCGNIHHPKVFKKKEDNGIDYKDKLDSLNKELIKLTTKITRLELENESFEKSVAKANHNLKAFEDIDSKVYTKITQDKELKEKVLNSKNEILKNSLKEQAIVEKKIENNRLDKEKYIIENNSFIENRKQLIEVLKETVKDKENNIKLTSDIDKNIDLIFDKNILEYDQKRCVNIFNEIINEKNTIEKKDKFYQKNDKELINIDKLIALNISKIETLKEEINQKTNEIDVAIEKGKGISEIIKINKEKLNKYSYNDSLEKVLKNAINKKTRISEEYNELKQKTENEKELILKTQNVISSLEGNLDIYNEKSVEVKSRLLDLVNKSIFESDNEIEKYLVSEKRVENLKIEIENFENEFRTINQNFLELSKIISGKAEKDFDYISTQNLLESSKKEKEEKIGEMGKISSIIDSINKDKESYIVISNLEKEKNRKYDLVMEIQKLLHGNKFVEYIATKHMKYIVKDASIRLLNITNDRYSLEIDSKGNFIICDNYNGGVKRSTSTLSGGETFMTSLSLALALSSQIQLKGNVNLEFFILDEGFGSLDKDLLDTVMSSLEKLHSDNLSIGIISHVEELKTRVPIALLVNEAAAGIKGSSLQIKIN</sequence>
<dbReference type="GO" id="GO:0006302">
    <property type="term" value="P:double-strand break repair"/>
    <property type="evidence" value="ECO:0007669"/>
    <property type="project" value="InterPro"/>
</dbReference>
<comment type="subunit">
    <text evidence="2">Heterodimer of SbcC and SbcD.</text>
</comment>
<dbReference type="Proteomes" id="UP001321786">
    <property type="component" value="Chromosome"/>
</dbReference>
<dbReference type="PANTHER" id="PTHR32114">
    <property type="entry name" value="ABC TRANSPORTER ABCH.3"/>
    <property type="match status" value="1"/>
</dbReference>
<gene>
    <name evidence="5" type="ORF">HLPR_05550</name>
</gene>
<evidence type="ECO:0000256" key="3">
    <source>
        <dbReference type="ARBA" id="ARBA00013368"/>
    </source>
</evidence>
<dbReference type="KEGG" id="hprf:HLPR_05550"/>
<organism evidence="5 6">
    <name type="scientific">Helicovermis profundi</name>
    <dbReference type="NCBI Taxonomy" id="3065157"/>
    <lineage>
        <taxon>Bacteria</taxon>
        <taxon>Bacillati</taxon>
        <taxon>Bacillota</taxon>
        <taxon>Clostridia</taxon>
        <taxon>Helicovermis</taxon>
    </lineage>
</organism>
<protein>
    <recommendedName>
        <fullName evidence="3">Nuclease SbcCD subunit C</fullName>
    </recommendedName>
</protein>
<feature type="coiled-coil region" evidence="4">
    <location>
        <begin position="922"/>
        <end position="949"/>
    </location>
</feature>
<dbReference type="RefSeq" id="WP_338536556.1">
    <property type="nucleotide sequence ID" value="NZ_AP028654.1"/>
</dbReference>
<name>A0AAU9E1A0_9FIRM</name>
<evidence type="ECO:0000313" key="5">
    <source>
        <dbReference type="EMBL" id="BEP28224.1"/>
    </source>
</evidence>
<comment type="similarity">
    <text evidence="1">Belongs to the SMC family. SbcC subfamily.</text>
</comment>
<dbReference type="InterPro" id="IPR027417">
    <property type="entry name" value="P-loop_NTPase"/>
</dbReference>
<dbReference type="Gene3D" id="3.40.50.300">
    <property type="entry name" value="P-loop containing nucleotide triphosphate hydrolases"/>
    <property type="match status" value="2"/>
</dbReference>
<dbReference type="SUPFAM" id="SSF52540">
    <property type="entry name" value="P-loop containing nucleoside triphosphate hydrolases"/>
    <property type="match status" value="1"/>
</dbReference>